<gene>
    <name evidence="1" type="ORF">DFR68_11386</name>
</gene>
<dbReference type="EMBL" id="QQAZ01000013">
    <property type="protein sequence ID" value="RDI45316.1"/>
    <property type="molecule type" value="Genomic_DNA"/>
</dbReference>
<keyword evidence="2" id="KW-1185">Reference proteome</keyword>
<reference evidence="1 2" key="1">
    <citation type="submission" date="2018-07" db="EMBL/GenBank/DDBJ databases">
        <title>Genomic Encyclopedia of Type Strains, Phase IV (KMG-IV): sequencing the most valuable type-strain genomes for metagenomic binning, comparative biology and taxonomic classification.</title>
        <authorList>
            <person name="Goeker M."/>
        </authorList>
    </citation>
    <scope>NUCLEOTIDE SEQUENCE [LARGE SCALE GENOMIC DNA]</scope>
    <source>
        <strain evidence="1 2">DSM 44952</strain>
    </source>
</reference>
<evidence type="ECO:0000313" key="1">
    <source>
        <dbReference type="EMBL" id="RDI45316.1"/>
    </source>
</evidence>
<dbReference type="AlphaFoldDB" id="A0A370GPY6"/>
<protein>
    <submittedName>
        <fullName evidence="1">Uncharacterized protein</fullName>
    </submittedName>
</protein>
<dbReference type="RefSeq" id="WP_068019968.1">
    <property type="nucleotide sequence ID" value="NZ_QQAZ01000013.1"/>
</dbReference>
<evidence type="ECO:0000313" key="2">
    <source>
        <dbReference type="Proteomes" id="UP000255355"/>
    </source>
</evidence>
<dbReference type="OrthoDB" id="4140166at2"/>
<organism evidence="1 2">
    <name type="scientific">Nocardia mexicana</name>
    <dbReference type="NCBI Taxonomy" id="279262"/>
    <lineage>
        <taxon>Bacteria</taxon>
        <taxon>Bacillati</taxon>
        <taxon>Actinomycetota</taxon>
        <taxon>Actinomycetes</taxon>
        <taxon>Mycobacteriales</taxon>
        <taxon>Nocardiaceae</taxon>
        <taxon>Nocardia</taxon>
    </lineage>
</organism>
<dbReference type="STRING" id="1210089.GCA_001613165_03110"/>
<proteinExistence type="predicted"/>
<name>A0A370GPY6_9NOCA</name>
<comment type="caution">
    <text evidence="1">The sequence shown here is derived from an EMBL/GenBank/DDBJ whole genome shotgun (WGS) entry which is preliminary data.</text>
</comment>
<accession>A0A370GPY6</accession>
<dbReference type="Proteomes" id="UP000255355">
    <property type="component" value="Unassembled WGS sequence"/>
</dbReference>
<sequence length="81" mass="8770">MTGSHRCACGCGRATGRDYLPLHDHRAVQDLVRRMFGGSTGRLIAYVERMAAEHGIPDSVTGDLRPIRPPLADAVCDLDHG</sequence>